<dbReference type="SUPFAM" id="SSF46894">
    <property type="entry name" value="C-terminal effector domain of the bipartite response regulators"/>
    <property type="match status" value="1"/>
</dbReference>
<dbReference type="InterPro" id="IPR016032">
    <property type="entry name" value="Sig_transdc_resp-reg_C-effctor"/>
</dbReference>
<accession>A0ABY7B6L4</accession>
<gene>
    <name evidence="1" type="ORF">ORV05_09315</name>
</gene>
<sequence length="61" mass="6328">MSREVLLDEIELRVAELALHGTATPTIAEVLGVSTNAAAGHLATVYRKLGKARCGDAGPGR</sequence>
<evidence type="ECO:0000313" key="2">
    <source>
        <dbReference type="Proteomes" id="UP001163203"/>
    </source>
</evidence>
<keyword evidence="2" id="KW-1185">Reference proteome</keyword>
<organism evidence="1 2">
    <name type="scientific">Amycolatopsis cynarae</name>
    <dbReference type="NCBI Taxonomy" id="2995223"/>
    <lineage>
        <taxon>Bacteria</taxon>
        <taxon>Bacillati</taxon>
        <taxon>Actinomycetota</taxon>
        <taxon>Actinomycetes</taxon>
        <taxon>Pseudonocardiales</taxon>
        <taxon>Pseudonocardiaceae</taxon>
        <taxon>Amycolatopsis</taxon>
    </lineage>
</organism>
<dbReference type="Gene3D" id="1.10.10.10">
    <property type="entry name" value="Winged helix-like DNA-binding domain superfamily/Winged helix DNA-binding domain"/>
    <property type="match status" value="1"/>
</dbReference>
<proteinExistence type="predicted"/>
<evidence type="ECO:0000313" key="1">
    <source>
        <dbReference type="EMBL" id="WAL67950.1"/>
    </source>
</evidence>
<protein>
    <recommendedName>
        <fullName evidence="3">HTH luxR-type domain-containing protein</fullName>
    </recommendedName>
</protein>
<evidence type="ECO:0008006" key="3">
    <source>
        <dbReference type="Google" id="ProtNLM"/>
    </source>
</evidence>
<dbReference type="RefSeq" id="WP_268758046.1">
    <property type="nucleotide sequence ID" value="NZ_CP113836.1"/>
</dbReference>
<dbReference type="Proteomes" id="UP001163203">
    <property type="component" value="Chromosome"/>
</dbReference>
<reference evidence="1" key="1">
    <citation type="submission" date="2022-11" db="EMBL/GenBank/DDBJ databases">
        <authorList>
            <person name="Mo P."/>
        </authorList>
    </citation>
    <scope>NUCLEOTIDE SEQUENCE</scope>
    <source>
        <strain evidence="1">HUAS 11-8</strain>
    </source>
</reference>
<dbReference type="InterPro" id="IPR036388">
    <property type="entry name" value="WH-like_DNA-bd_sf"/>
</dbReference>
<name>A0ABY7B6L4_9PSEU</name>
<dbReference type="EMBL" id="CP113836">
    <property type="protein sequence ID" value="WAL67950.1"/>
    <property type="molecule type" value="Genomic_DNA"/>
</dbReference>